<organism evidence="2 3">
    <name type="scientific">Roseovarius mucosus DSM 17069</name>
    <dbReference type="NCBI Taxonomy" id="1288298"/>
    <lineage>
        <taxon>Bacteria</taxon>
        <taxon>Pseudomonadati</taxon>
        <taxon>Pseudomonadota</taxon>
        <taxon>Alphaproteobacteria</taxon>
        <taxon>Rhodobacterales</taxon>
        <taxon>Roseobacteraceae</taxon>
        <taxon>Roseovarius</taxon>
    </lineage>
</organism>
<dbReference type="SUPFAM" id="SSF47413">
    <property type="entry name" value="lambda repressor-like DNA-binding domains"/>
    <property type="match status" value="1"/>
</dbReference>
<dbReference type="RefSeq" id="WP_037274543.1">
    <property type="nucleotide sequence ID" value="NZ_KN293981.1"/>
</dbReference>
<feature type="domain" description="HTH cro/C1-type" evidence="1">
    <location>
        <begin position="58"/>
        <end position="112"/>
    </location>
</feature>
<evidence type="ECO:0000313" key="3">
    <source>
        <dbReference type="Proteomes" id="UP000030021"/>
    </source>
</evidence>
<dbReference type="PATRIC" id="fig|1288298.3.peg.2782"/>
<dbReference type="CDD" id="cd00093">
    <property type="entry name" value="HTH_XRE"/>
    <property type="match status" value="1"/>
</dbReference>
<dbReference type="Gene3D" id="1.10.260.40">
    <property type="entry name" value="lambda repressor-like DNA-binding domains"/>
    <property type="match status" value="1"/>
</dbReference>
<dbReference type="Pfam" id="PF01381">
    <property type="entry name" value="HTH_3"/>
    <property type="match status" value="1"/>
</dbReference>
<sequence>MNEMVTIPREEYERLLAAAEDLADLQTYDRAKATLAAGEDELIPADYVNRLLNGENALRVYRDLRGMTQAVLAEKASVNRVTVAEIETGRKQGSITSLRALANALGVSLDDLAE</sequence>
<dbReference type="eggNOG" id="COG1396">
    <property type="taxonomic scope" value="Bacteria"/>
</dbReference>
<protein>
    <submittedName>
        <fullName evidence="2">Putative transcriptional regulator</fullName>
    </submittedName>
</protein>
<dbReference type="EMBL" id="AONH01000014">
    <property type="protein sequence ID" value="KGM87449.1"/>
    <property type="molecule type" value="Genomic_DNA"/>
</dbReference>
<name>A0A0A0HLC8_9RHOB</name>
<dbReference type="OrthoDB" id="407979at2"/>
<dbReference type="AlphaFoldDB" id="A0A0A0HLC8"/>
<evidence type="ECO:0000259" key="1">
    <source>
        <dbReference type="PROSITE" id="PS50943"/>
    </source>
</evidence>
<dbReference type="InterPro" id="IPR010982">
    <property type="entry name" value="Lambda_DNA-bd_dom_sf"/>
</dbReference>
<dbReference type="InterPro" id="IPR001387">
    <property type="entry name" value="Cro/C1-type_HTH"/>
</dbReference>
<dbReference type="GO" id="GO:0003677">
    <property type="term" value="F:DNA binding"/>
    <property type="evidence" value="ECO:0007669"/>
    <property type="project" value="InterPro"/>
</dbReference>
<accession>A0A0A0HLC8</accession>
<evidence type="ECO:0000313" key="2">
    <source>
        <dbReference type="EMBL" id="KGM87449.1"/>
    </source>
</evidence>
<comment type="caution">
    <text evidence="2">The sequence shown here is derived from an EMBL/GenBank/DDBJ whole genome shotgun (WGS) entry which is preliminary data.</text>
</comment>
<gene>
    <name evidence="2" type="ORF">rosmuc_02763</name>
</gene>
<reference evidence="2 3" key="1">
    <citation type="submission" date="2013-01" db="EMBL/GenBank/DDBJ databases">
        <authorList>
            <person name="Fiebig A."/>
            <person name="Goeker M."/>
            <person name="Klenk H.-P.P."/>
        </authorList>
    </citation>
    <scope>NUCLEOTIDE SEQUENCE [LARGE SCALE GENOMIC DNA]</scope>
    <source>
        <strain evidence="2 3">DSM 17069</strain>
    </source>
</reference>
<dbReference type="HOGENOM" id="CLU_136757_2_0_5"/>
<dbReference type="PROSITE" id="PS50943">
    <property type="entry name" value="HTH_CROC1"/>
    <property type="match status" value="1"/>
</dbReference>
<dbReference type="Proteomes" id="UP000030021">
    <property type="component" value="Unassembled WGS sequence"/>
</dbReference>
<proteinExistence type="predicted"/>
<dbReference type="SMART" id="SM00530">
    <property type="entry name" value="HTH_XRE"/>
    <property type="match status" value="1"/>
</dbReference>